<reference evidence="7 8" key="1">
    <citation type="submission" date="2023-11" db="EMBL/GenBank/DDBJ databases">
        <title>Lentzea sokolovensis, sp. nov., Lentzea kristufkii, sp. nov., and Lentzea miocenensis, sp. nov., rare actinobacteria from Sokolov Coal Basin, Miocene lacustrine sediment, Czech Republic.</title>
        <authorList>
            <person name="Lara A."/>
            <person name="Kotroba L."/>
            <person name="Nouioui I."/>
            <person name="Neumann-Schaal M."/>
            <person name="Mast Y."/>
            <person name="Chronakova A."/>
        </authorList>
    </citation>
    <scope>NUCLEOTIDE SEQUENCE [LARGE SCALE GENOMIC DNA]</scope>
    <source>
        <strain evidence="7 8">BCCO 10_0061</strain>
    </source>
</reference>
<dbReference type="EMBL" id="JAXAVU010000017">
    <property type="protein sequence ID" value="MDX8149415.1"/>
    <property type="molecule type" value="Genomic_DNA"/>
</dbReference>
<dbReference type="InterPro" id="IPR021027">
    <property type="entry name" value="Transposase_put_HTH"/>
</dbReference>
<reference evidence="7 8" key="2">
    <citation type="submission" date="2023-11" db="EMBL/GenBank/DDBJ databases">
        <authorList>
            <person name="Lara A.C."/>
            <person name="Chronakova A."/>
        </authorList>
    </citation>
    <scope>NUCLEOTIDE SEQUENCE [LARGE SCALE GENOMIC DNA]</scope>
    <source>
        <strain evidence="7 8">BCCO 10_0061</strain>
    </source>
</reference>
<organism evidence="7 8">
    <name type="scientific">Lentzea sokolovensis</name>
    <dbReference type="NCBI Taxonomy" id="3095429"/>
    <lineage>
        <taxon>Bacteria</taxon>
        <taxon>Bacillati</taxon>
        <taxon>Actinomycetota</taxon>
        <taxon>Actinomycetes</taxon>
        <taxon>Pseudonocardiales</taxon>
        <taxon>Pseudonocardiaceae</taxon>
        <taxon>Lentzea</taxon>
    </lineage>
</organism>
<dbReference type="Pfam" id="PF12323">
    <property type="entry name" value="HTH_OrfB_IS605"/>
    <property type="match status" value="1"/>
</dbReference>
<dbReference type="InterPro" id="IPR010095">
    <property type="entry name" value="Cas12f1-like_TNB"/>
</dbReference>
<dbReference type="RefSeq" id="WP_319981385.1">
    <property type="nucleotide sequence ID" value="NZ_JAXAVU010000017.1"/>
</dbReference>
<feature type="domain" description="Cas12f1-like TNB" evidence="5">
    <location>
        <begin position="188"/>
        <end position="254"/>
    </location>
</feature>
<evidence type="ECO:0000313" key="8">
    <source>
        <dbReference type="Proteomes" id="UP001285352"/>
    </source>
</evidence>
<protein>
    <submittedName>
        <fullName evidence="7">Zinc ribbon domain-containing protein</fullName>
    </submittedName>
</protein>
<evidence type="ECO:0000256" key="3">
    <source>
        <dbReference type="ARBA" id="ARBA00023125"/>
    </source>
</evidence>
<evidence type="ECO:0000256" key="2">
    <source>
        <dbReference type="ARBA" id="ARBA00022833"/>
    </source>
</evidence>
<proteinExistence type="predicted"/>
<gene>
    <name evidence="7" type="ORF">SK854_45345</name>
</gene>
<evidence type="ECO:0000256" key="4">
    <source>
        <dbReference type="SAM" id="MobiDB-lite"/>
    </source>
</evidence>
<feature type="region of interest" description="Disordered" evidence="4">
    <location>
        <begin position="266"/>
        <end position="318"/>
    </location>
</feature>
<evidence type="ECO:0000256" key="1">
    <source>
        <dbReference type="ARBA" id="ARBA00022723"/>
    </source>
</evidence>
<feature type="domain" description="Transposase putative helix-turn-helix" evidence="6">
    <location>
        <begin position="40"/>
        <end position="76"/>
    </location>
</feature>
<comment type="caution">
    <text evidence="7">The sequence shown here is derived from an EMBL/GenBank/DDBJ whole genome shotgun (WGS) entry which is preliminary data.</text>
</comment>
<evidence type="ECO:0000259" key="6">
    <source>
        <dbReference type="Pfam" id="PF12323"/>
    </source>
</evidence>
<evidence type="ECO:0000259" key="5">
    <source>
        <dbReference type="Pfam" id="PF07282"/>
    </source>
</evidence>
<keyword evidence="8" id="KW-1185">Reference proteome</keyword>
<sequence>MPAGDDHTIELSRSHSRENLAVAGPELSVLARRVRGVIVHQAYRFASDPTPAQARASSAHRGAARFAFNRGLALVKAVMDQREAEAGHGVAPERALGSLARAPVNWSGFRTGRRAGRPARFPRFKSNRRAGRTANQRRSRIRHRMAYLRRDGVHEPANEFGTIVVGDLNVAGTRRGRRPARAIADTGFAEIRRQPAYKTRWRGSCLVVAARWYPSSKTCSDCGVVKARLSPHVRVFCCDSCGLRVGRDRNAARNFASLVARSTTGAGEAGDLEPQGSNGRGAAGSPATCGLVAMRRSPRAEQSDQTRTSRAGPFVTTA</sequence>
<dbReference type="Pfam" id="PF07282">
    <property type="entry name" value="Cas12f1-like_TNB"/>
    <property type="match status" value="1"/>
</dbReference>
<accession>A0ABU4VD99</accession>
<name>A0ABU4VD99_9PSEU</name>
<keyword evidence="3" id="KW-0238">DNA-binding</keyword>
<dbReference type="Proteomes" id="UP001285352">
    <property type="component" value="Unassembled WGS sequence"/>
</dbReference>
<evidence type="ECO:0000313" key="7">
    <source>
        <dbReference type="EMBL" id="MDX8149415.1"/>
    </source>
</evidence>
<keyword evidence="2" id="KW-0862">Zinc</keyword>
<keyword evidence="1" id="KW-0479">Metal-binding</keyword>